<accession>A0ABY0KAX7</accession>
<sequence>MIYNRFEIIVTSRMDYNHPYCEVSIDGYTIAEVYNDNEYGNKVILYESNKCDIELGDFTAVLDFCSYYIKKSIPKNYLVRYIEIMHNKKQFIFSLYNSAISASLLYIASLNECLMVDENTLFDDFIDMEYLFKNFISLLDSGHLENVPIEVIHELVHEIEIADLPLTKQQRAILERHASPSPPPNFSP</sequence>
<reference evidence="1 2" key="1">
    <citation type="submission" date="2016-08" db="EMBL/GenBank/DDBJ databases">
        <authorList>
            <person name="Varghese N."/>
            <person name="Submissions Spin"/>
        </authorList>
    </citation>
    <scope>NUCLEOTIDE SEQUENCE [LARGE SCALE GENOMIC DNA]</scope>
    <source>
        <strain evidence="1 2">HL-109</strain>
    </source>
</reference>
<name>A0ABY0KAX7_9HYPH</name>
<protein>
    <submittedName>
        <fullName evidence="1">Uncharacterized protein</fullName>
    </submittedName>
</protein>
<keyword evidence="2" id="KW-1185">Reference proteome</keyword>
<organism evidence="1 2">
    <name type="scientific">Saliniramus fredricksonii</name>
    <dbReference type="NCBI Taxonomy" id="1653334"/>
    <lineage>
        <taxon>Bacteria</taxon>
        <taxon>Pseudomonadati</taxon>
        <taxon>Pseudomonadota</taxon>
        <taxon>Alphaproteobacteria</taxon>
        <taxon>Hyphomicrobiales</taxon>
        <taxon>Salinarimonadaceae</taxon>
        <taxon>Saliniramus</taxon>
    </lineage>
</organism>
<evidence type="ECO:0000313" key="2">
    <source>
        <dbReference type="Proteomes" id="UP000182800"/>
    </source>
</evidence>
<comment type="caution">
    <text evidence="1">The sequence shown here is derived from an EMBL/GenBank/DDBJ whole genome shotgun (WGS) entry which is preliminary data.</text>
</comment>
<dbReference type="EMBL" id="FMBM01000002">
    <property type="protein sequence ID" value="SCC81652.1"/>
    <property type="molecule type" value="Genomic_DNA"/>
</dbReference>
<evidence type="ECO:0000313" key="1">
    <source>
        <dbReference type="EMBL" id="SCC81652.1"/>
    </source>
</evidence>
<dbReference type="Proteomes" id="UP000182800">
    <property type="component" value="Unassembled WGS sequence"/>
</dbReference>
<gene>
    <name evidence="1" type="ORF">GA0071312_2609</name>
</gene>
<proteinExistence type="predicted"/>